<organism evidence="15 16">
    <name type="scientific">Eschrichtius robustus</name>
    <name type="common">California gray whale</name>
    <name type="synonym">Eschrichtius gibbosus</name>
    <dbReference type="NCBI Taxonomy" id="9764"/>
    <lineage>
        <taxon>Eukaryota</taxon>
        <taxon>Metazoa</taxon>
        <taxon>Chordata</taxon>
        <taxon>Craniata</taxon>
        <taxon>Vertebrata</taxon>
        <taxon>Euteleostomi</taxon>
        <taxon>Mammalia</taxon>
        <taxon>Eutheria</taxon>
        <taxon>Laurasiatheria</taxon>
        <taxon>Artiodactyla</taxon>
        <taxon>Whippomorpha</taxon>
        <taxon>Cetacea</taxon>
        <taxon>Mysticeti</taxon>
        <taxon>Eschrichtiidae</taxon>
        <taxon>Eschrichtius</taxon>
    </lineage>
</organism>
<dbReference type="Gene3D" id="3.40.50.300">
    <property type="entry name" value="P-loop containing nucleotide triphosphate hydrolases"/>
    <property type="match status" value="1"/>
</dbReference>
<dbReference type="GO" id="GO:0005789">
    <property type="term" value="C:endoplasmic reticulum membrane"/>
    <property type="evidence" value="ECO:0007669"/>
    <property type="project" value="UniProtKB-SubCell"/>
</dbReference>
<dbReference type="InterPro" id="IPR020850">
    <property type="entry name" value="GED_dom"/>
</dbReference>
<proteinExistence type="inferred from homology"/>
<dbReference type="GO" id="GO:0048471">
    <property type="term" value="C:perinuclear region of cytoplasm"/>
    <property type="evidence" value="ECO:0007669"/>
    <property type="project" value="UniProtKB-SubCell"/>
</dbReference>
<feature type="domain" description="GED" evidence="13">
    <location>
        <begin position="571"/>
        <end position="659"/>
    </location>
</feature>
<evidence type="ECO:0000259" key="14">
    <source>
        <dbReference type="PROSITE" id="PS51718"/>
    </source>
</evidence>
<dbReference type="GO" id="GO:0031623">
    <property type="term" value="P:receptor internalization"/>
    <property type="evidence" value="ECO:0007669"/>
    <property type="project" value="TreeGrafter"/>
</dbReference>
<comment type="caution">
    <text evidence="15">The sequence shown here is derived from an EMBL/GenBank/DDBJ whole genome shotgun (WGS) entry which is preliminary data.</text>
</comment>
<dbReference type="InterPro" id="IPR027417">
    <property type="entry name" value="P-loop_NTPase"/>
</dbReference>
<dbReference type="InterPro" id="IPR030381">
    <property type="entry name" value="G_DYNAMIN_dom"/>
</dbReference>
<evidence type="ECO:0000256" key="11">
    <source>
        <dbReference type="RuleBase" id="RU003932"/>
    </source>
</evidence>
<comment type="similarity">
    <text evidence="11">Belongs to the TRAFAC class dynamin-like GTPase superfamily. Dynamin/Fzo/YdjA family.</text>
</comment>
<evidence type="ECO:0000259" key="13">
    <source>
        <dbReference type="PROSITE" id="PS51388"/>
    </source>
</evidence>
<evidence type="ECO:0000256" key="2">
    <source>
        <dbReference type="ARBA" id="ARBA00004556"/>
    </source>
</evidence>
<keyword evidence="6" id="KW-0391">Immunity</keyword>
<keyword evidence="16" id="KW-1185">Reference proteome</keyword>
<evidence type="ECO:0000256" key="6">
    <source>
        <dbReference type="ARBA" id="ARBA00022859"/>
    </source>
</evidence>
<dbReference type="GO" id="GO:0005874">
    <property type="term" value="C:microtubule"/>
    <property type="evidence" value="ECO:0007669"/>
    <property type="project" value="TreeGrafter"/>
</dbReference>
<dbReference type="Pfam" id="PF02212">
    <property type="entry name" value="GED"/>
    <property type="match status" value="1"/>
</dbReference>
<sequence>MVHSDLEIKESDSPPASSHLLLSGNDDLVGKKETGSENNLYSQYEEKVRPCIDLIDSLRALGVEQDLALPAIAVIGDQSSGKSSVLEALSGVALPRGSGIVTRCPLVLKLKKLVNEDEWKGKVSFRDKETEISDASQVEKEISEAQVAIAGEGTGISHELISLEVSSPHVPDLTLIDLPGITRIAVGNQPADIEYQIKSLIRKYILKQETINLVVVPANVDIATTEALRMAQEVDPQGDRTIGILTKPDLVDKGTEDKVVDVVRNLVFHLKKGYMIVKCRGQQDIQQQLSLTKALQKEQDFFENHAHFRDLLEEGRATVPCLAERLTTELITHICKSLPLLENQIKESHQRITEELQKYGLDIPEDESGKMFFLIDKIDAFNKEITNKIEGEEFVGEYDSRLFNKMRTEFYKWSIVVEKNFQKGYNAICKEIQQCENRYRGRELPGFVNYKTFEAIIKKQVGVLEEPAVDMLHTVTDIIRAAFTDVSEKNFNEFFNLHRTAKSKIEDIRLEQEKEAEKSIRLHFQMEQIVYCQDQVYRRALQKVREKEAAEEKNRKPNSHFQPQSLSDPSIAEIFQHLIAYHQEVSTRISGHIPLIIQFFMLKTFGGQLQKGMLQLLQSKDEYDWLLKERSDTSDRRKFLRERLERLTRARRRLAKFPG</sequence>
<dbReference type="GO" id="GO:0051607">
    <property type="term" value="P:defense response to virus"/>
    <property type="evidence" value="ECO:0007669"/>
    <property type="project" value="TreeGrafter"/>
</dbReference>
<evidence type="ECO:0000256" key="12">
    <source>
        <dbReference type="SAM" id="MobiDB-lite"/>
    </source>
</evidence>
<comment type="subcellular location">
    <subcellularLocation>
        <location evidence="2">Cytoplasm</location>
        <location evidence="2">Perinuclear region</location>
    </subcellularLocation>
    <subcellularLocation>
        <location evidence="1">Endoplasmic reticulum membrane</location>
        <topology evidence="1">Peripheral membrane protein</topology>
        <orientation evidence="1">Cytoplasmic side</orientation>
    </subcellularLocation>
</comment>
<dbReference type="GO" id="GO:0008017">
    <property type="term" value="F:microtubule binding"/>
    <property type="evidence" value="ECO:0007669"/>
    <property type="project" value="TreeGrafter"/>
</dbReference>
<dbReference type="AlphaFoldDB" id="A0AB34HMX6"/>
<gene>
    <name evidence="15" type="ORF">J1605_003576</name>
</gene>
<evidence type="ECO:0000256" key="1">
    <source>
        <dbReference type="ARBA" id="ARBA00004397"/>
    </source>
</evidence>
<dbReference type="GO" id="GO:0098793">
    <property type="term" value="C:presynapse"/>
    <property type="evidence" value="ECO:0007669"/>
    <property type="project" value="GOC"/>
</dbReference>
<reference evidence="15 16" key="1">
    <citation type="submission" date="2022-11" db="EMBL/GenBank/DDBJ databases">
        <title>Whole genome sequence of Eschrichtius robustus ER-17-0199.</title>
        <authorList>
            <person name="Bruniche-Olsen A."/>
            <person name="Black A.N."/>
            <person name="Fields C.J."/>
            <person name="Walden K."/>
            <person name="Dewoody J.A."/>
        </authorList>
    </citation>
    <scope>NUCLEOTIDE SEQUENCE [LARGE SCALE GENOMIC DNA]</scope>
    <source>
        <strain evidence="15">ER-17-0199</strain>
        <tissue evidence="15">Blubber</tissue>
    </source>
</reference>
<dbReference type="GO" id="GO:0005634">
    <property type="term" value="C:nucleus"/>
    <property type="evidence" value="ECO:0007669"/>
    <property type="project" value="TreeGrafter"/>
</dbReference>
<evidence type="ECO:0000313" key="15">
    <source>
        <dbReference type="EMBL" id="KAJ8793568.1"/>
    </source>
</evidence>
<dbReference type="Pfam" id="PF01031">
    <property type="entry name" value="Dynamin_M"/>
    <property type="match status" value="1"/>
</dbReference>
<evidence type="ECO:0000256" key="8">
    <source>
        <dbReference type="ARBA" id="ARBA00039833"/>
    </source>
</evidence>
<evidence type="ECO:0000256" key="9">
    <source>
        <dbReference type="ARBA" id="ARBA00042029"/>
    </source>
</evidence>
<dbReference type="PANTHER" id="PTHR11566:SF217">
    <property type="entry name" value="INTERFERON-INDUCED GTP-BINDING PROTEIN MX1"/>
    <property type="match status" value="1"/>
</dbReference>
<dbReference type="Gene3D" id="1.20.120.1240">
    <property type="entry name" value="Dynamin, middle domain"/>
    <property type="match status" value="1"/>
</dbReference>
<evidence type="ECO:0000256" key="7">
    <source>
        <dbReference type="ARBA" id="ARBA00023134"/>
    </source>
</evidence>
<dbReference type="InterPro" id="IPR001401">
    <property type="entry name" value="Dynamin_GTPase"/>
</dbReference>
<dbReference type="FunFam" id="1.20.120.1240:FF:000007">
    <property type="entry name" value="Interferon-induced GTP-binding protein Mx1"/>
    <property type="match status" value="1"/>
</dbReference>
<dbReference type="PANTHER" id="PTHR11566">
    <property type="entry name" value="DYNAMIN"/>
    <property type="match status" value="1"/>
</dbReference>
<dbReference type="GO" id="GO:0045087">
    <property type="term" value="P:innate immune response"/>
    <property type="evidence" value="ECO:0007669"/>
    <property type="project" value="UniProtKB-KW"/>
</dbReference>
<dbReference type="SUPFAM" id="SSF52540">
    <property type="entry name" value="P-loop containing nucleoside triphosphate hydrolases"/>
    <property type="match status" value="1"/>
</dbReference>
<dbReference type="GO" id="GO:0005886">
    <property type="term" value="C:plasma membrane"/>
    <property type="evidence" value="ECO:0007669"/>
    <property type="project" value="TreeGrafter"/>
</dbReference>
<dbReference type="GO" id="GO:0003924">
    <property type="term" value="F:GTPase activity"/>
    <property type="evidence" value="ECO:0007669"/>
    <property type="project" value="InterPro"/>
</dbReference>
<feature type="compositionally biased region" description="Basic and acidic residues" evidence="12">
    <location>
        <begin position="1"/>
        <end position="12"/>
    </location>
</feature>
<dbReference type="GO" id="GO:0016185">
    <property type="term" value="P:synaptic vesicle budding from presynaptic endocytic zone membrane"/>
    <property type="evidence" value="ECO:0007669"/>
    <property type="project" value="TreeGrafter"/>
</dbReference>
<evidence type="ECO:0000256" key="10">
    <source>
        <dbReference type="ARBA" id="ARBA00043055"/>
    </source>
</evidence>
<evidence type="ECO:0000256" key="4">
    <source>
        <dbReference type="ARBA" id="ARBA00022588"/>
    </source>
</evidence>
<dbReference type="FunFam" id="3.40.50.300:FF:000621">
    <property type="entry name" value="Interferon-induced GTP-binding protein Mx1"/>
    <property type="match status" value="1"/>
</dbReference>
<evidence type="ECO:0000256" key="5">
    <source>
        <dbReference type="ARBA" id="ARBA00022741"/>
    </source>
</evidence>
<accession>A0AB34HMX6</accession>
<dbReference type="Pfam" id="PF00350">
    <property type="entry name" value="Dynamin_N"/>
    <property type="match status" value="1"/>
</dbReference>
<protein>
    <recommendedName>
        <fullName evidence="8">Interferon-induced GTP-binding protein Mx1</fullName>
    </recommendedName>
    <alternativeName>
        <fullName evidence="10">Myxoma resistance protein 1</fullName>
    </alternativeName>
    <alternativeName>
        <fullName evidence="9">Myxovirus resistance protein 1</fullName>
    </alternativeName>
</protein>
<dbReference type="InterPro" id="IPR003130">
    <property type="entry name" value="GED"/>
</dbReference>
<dbReference type="PRINTS" id="PR00195">
    <property type="entry name" value="DYNAMIN"/>
</dbReference>
<evidence type="ECO:0000256" key="3">
    <source>
        <dbReference type="ARBA" id="ARBA00022490"/>
    </source>
</evidence>
<keyword evidence="5 11" id="KW-0547">Nucleotide-binding</keyword>
<dbReference type="PROSITE" id="PS51718">
    <property type="entry name" value="G_DYNAMIN_2"/>
    <property type="match status" value="1"/>
</dbReference>
<evidence type="ECO:0000313" key="16">
    <source>
        <dbReference type="Proteomes" id="UP001159641"/>
    </source>
</evidence>
<feature type="region of interest" description="Disordered" evidence="12">
    <location>
        <begin position="1"/>
        <end position="34"/>
    </location>
</feature>
<dbReference type="Proteomes" id="UP001159641">
    <property type="component" value="Unassembled WGS sequence"/>
</dbReference>
<keyword evidence="3" id="KW-0963">Cytoplasm</keyword>
<dbReference type="CDD" id="cd08771">
    <property type="entry name" value="DLP_1"/>
    <property type="match status" value="1"/>
</dbReference>
<name>A0AB34HMX6_ESCRO</name>
<dbReference type="SMART" id="SM00053">
    <property type="entry name" value="DYNc"/>
    <property type="match status" value="1"/>
</dbReference>
<dbReference type="GO" id="GO:0005525">
    <property type="term" value="F:GTP binding"/>
    <property type="evidence" value="ECO:0007669"/>
    <property type="project" value="UniProtKB-KW"/>
</dbReference>
<dbReference type="PROSITE" id="PS00410">
    <property type="entry name" value="G_DYNAMIN_1"/>
    <property type="match status" value="1"/>
</dbReference>
<dbReference type="PROSITE" id="PS51388">
    <property type="entry name" value="GED"/>
    <property type="match status" value="1"/>
</dbReference>
<dbReference type="SMART" id="SM00302">
    <property type="entry name" value="GED"/>
    <property type="match status" value="1"/>
</dbReference>
<dbReference type="InterPro" id="IPR022812">
    <property type="entry name" value="Dynamin"/>
</dbReference>
<dbReference type="EMBL" id="JAIQCJ010000963">
    <property type="protein sequence ID" value="KAJ8793568.1"/>
    <property type="molecule type" value="Genomic_DNA"/>
</dbReference>
<dbReference type="InterPro" id="IPR019762">
    <property type="entry name" value="Dynamin_GTPase_CS"/>
</dbReference>
<feature type="domain" description="Dynamin-type G" evidence="14">
    <location>
        <begin position="66"/>
        <end position="339"/>
    </location>
</feature>
<keyword evidence="4" id="KW-0399">Innate immunity</keyword>
<keyword evidence="7 11" id="KW-0342">GTP-binding</keyword>
<dbReference type="InterPro" id="IPR000375">
    <property type="entry name" value="Dynamin_stalk"/>
</dbReference>
<dbReference type="InterPro" id="IPR045063">
    <property type="entry name" value="Dynamin_N"/>
</dbReference>